<gene>
    <name evidence="1" type="ORF">PG996_011958</name>
</gene>
<accession>A0ABR1U1S2</accession>
<dbReference type="Proteomes" id="UP001446871">
    <property type="component" value="Unassembled WGS sequence"/>
</dbReference>
<proteinExistence type="predicted"/>
<keyword evidence="2" id="KW-1185">Reference proteome</keyword>
<name>A0ABR1U1S2_9PEZI</name>
<reference evidence="1 2" key="1">
    <citation type="submission" date="2023-01" db="EMBL/GenBank/DDBJ databases">
        <title>Analysis of 21 Apiospora genomes using comparative genomics revels a genus with tremendous synthesis potential of carbohydrate active enzymes and secondary metabolites.</title>
        <authorList>
            <person name="Sorensen T."/>
        </authorList>
    </citation>
    <scope>NUCLEOTIDE SEQUENCE [LARGE SCALE GENOMIC DNA]</scope>
    <source>
        <strain evidence="1 2">CBS 83171</strain>
    </source>
</reference>
<evidence type="ECO:0000313" key="1">
    <source>
        <dbReference type="EMBL" id="KAK8052657.1"/>
    </source>
</evidence>
<sequence>MPYAIDKLLGATGLNFLNWSALKSVITTEILNRDLVDVTYVENKITLMRDSIEQSISQKLENTIEAKLELLRKELQDLGE</sequence>
<comment type="caution">
    <text evidence="1">The sequence shown here is derived from an EMBL/GenBank/DDBJ whole genome shotgun (WGS) entry which is preliminary data.</text>
</comment>
<dbReference type="EMBL" id="JAQQWM010000008">
    <property type="protein sequence ID" value="KAK8052657.1"/>
    <property type="molecule type" value="Genomic_DNA"/>
</dbReference>
<organism evidence="1 2">
    <name type="scientific">Apiospora saccharicola</name>
    <dbReference type="NCBI Taxonomy" id="335842"/>
    <lineage>
        <taxon>Eukaryota</taxon>
        <taxon>Fungi</taxon>
        <taxon>Dikarya</taxon>
        <taxon>Ascomycota</taxon>
        <taxon>Pezizomycotina</taxon>
        <taxon>Sordariomycetes</taxon>
        <taxon>Xylariomycetidae</taxon>
        <taxon>Amphisphaeriales</taxon>
        <taxon>Apiosporaceae</taxon>
        <taxon>Apiospora</taxon>
    </lineage>
</organism>
<protein>
    <submittedName>
        <fullName evidence="1">Uncharacterized protein</fullName>
    </submittedName>
</protein>
<evidence type="ECO:0000313" key="2">
    <source>
        <dbReference type="Proteomes" id="UP001446871"/>
    </source>
</evidence>